<name>M0JHZ5_9EURY</name>
<accession>M0JHZ5</accession>
<dbReference type="RefSeq" id="WP_004967673.1">
    <property type="nucleotide sequence ID" value="NZ_AOLP01000002.1"/>
</dbReference>
<dbReference type="InterPro" id="IPR052754">
    <property type="entry name" value="NTPase_KAP_P-loop"/>
</dbReference>
<dbReference type="InterPro" id="IPR011646">
    <property type="entry name" value="KAP_P-loop"/>
</dbReference>
<dbReference type="PATRIC" id="fig|662478.6.peg.498"/>
<evidence type="ECO:0000259" key="2">
    <source>
        <dbReference type="Pfam" id="PF07693"/>
    </source>
</evidence>
<gene>
    <name evidence="3" type="ORF">C438_02617</name>
</gene>
<dbReference type="EMBL" id="AOLP01000002">
    <property type="protein sequence ID" value="EMA07978.1"/>
    <property type="molecule type" value="Genomic_DNA"/>
</dbReference>
<keyword evidence="4" id="KW-1185">Reference proteome</keyword>
<evidence type="ECO:0000313" key="3">
    <source>
        <dbReference type="EMBL" id="EMA07978.1"/>
    </source>
</evidence>
<dbReference type="Pfam" id="PF07693">
    <property type="entry name" value="KAP_NTPase"/>
    <property type="match status" value="1"/>
</dbReference>
<feature type="region of interest" description="Disordered" evidence="1">
    <location>
        <begin position="1"/>
        <end position="21"/>
    </location>
</feature>
<dbReference type="PANTHER" id="PTHR22674:SF6">
    <property type="entry name" value="NTPASE KAP FAMILY P-LOOP DOMAIN-CONTAINING PROTEIN 1"/>
    <property type="match status" value="1"/>
</dbReference>
<evidence type="ECO:0000313" key="4">
    <source>
        <dbReference type="Proteomes" id="UP000011553"/>
    </source>
</evidence>
<evidence type="ECO:0000256" key="1">
    <source>
        <dbReference type="SAM" id="MobiDB-lite"/>
    </source>
</evidence>
<organism evidence="3 4">
    <name type="scientific">Haloferax denitrificans ATCC 35960</name>
    <dbReference type="NCBI Taxonomy" id="662478"/>
    <lineage>
        <taxon>Archaea</taxon>
        <taxon>Methanobacteriati</taxon>
        <taxon>Methanobacteriota</taxon>
        <taxon>Stenosarchaea group</taxon>
        <taxon>Halobacteria</taxon>
        <taxon>Halobacteriales</taxon>
        <taxon>Haloferacaceae</taxon>
        <taxon>Haloferax</taxon>
    </lineage>
</organism>
<feature type="compositionally biased region" description="Basic and acidic residues" evidence="1">
    <location>
        <begin position="1"/>
        <end position="12"/>
    </location>
</feature>
<sequence>MPSRESELRADSALESPNHDQLGYGDFAENLANTIHSRIPSNEFIIGIYGQWGSGKSTILNFVEHELNQKENPPLVTRFNPWWFSGQSDLIEKFFSQLGAGLDTGGEYDEIRDNLSKLADGLSRVPLSTITGIPSGKFLAWFSDTIQSETPDLEGLKDEISDALRDLDQQIVVFIDDIDRLTESEIRQMFRLVKAVADFPNITYILAFDQEVVIEALDREQGVGNGREYLNKIIQLPQRVPIPAEDSLNHFFTERLESIVQDDDVIFDESTWQTVYTRGIQPLIQTPRDVIRLANAVDTSYQALGRDANFIDIVGLEALQIFHTPAFEKIRSDPVRYTADIYSSGNAEDEDYSELWEHLNEDDHNSEPLQVLLRYLFPKVKTGSLTLGLAFSRTNATYRKRRRVCHPDVFPYYFRQTIPKGELPIGEIEATLELTDDADEFGDRLHELTTRETDSDRSLAHTFLSQFSNYMDTVRNEEEVVKSFHLVGDELIDTDPARNTFDDGNRGHLLRLTFELLDDRSKERNFELLRHSIQQGDSPYFATYLLGILLQEHGEYGSDAIKTESRKLDRDQLEVLKQDVVSLIEERTSENTLLETPNLSLVLTRWVEWAGSETPTQWAEELIEDKKGLFTLIRIFVKEGRHGTVGAPKQTVKYLDPTDIDPFIDIAEVEHRLESLDRQELDEDEHALVTLFEKGQELIEEGKDPGSLEVWLFGERS</sequence>
<comment type="caution">
    <text evidence="3">The sequence shown here is derived from an EMBL/GenBank/DDBJ whole genome shotgun (WGS) entry which is preliminary data.</text>
</comment>
<dbReference type="SUPFAM" id="SSF52540">
    <property type="entry name" value="P-loop containing nucleoside triphosphate hydrolases"/>
    <property type="match status" value="1"/>
</dbReference>
<dbReference type="InterPro" id="IPR027417">
    <property type="entry name" value="P-loop_NTPase"/>
</dbReference>
<dbReference type="PANTHER" id="PTHR22674">
    <property type="entry name" value="NTPASE, KAP FAMILY P-LOOP DOMAIN-CONTAINING 1"/>
    <property type="match status" value="1"/>
</dbReference>
<dbReference type="Gene3D" id="3.40.50.300">
    <property type="entry name" value="P-loop containing nucleotide triphosphate hydrolases"/>
    <property type="match status" value="1"/>
</dbReference>
<proteinExistence type="predicted"/>
<feature type="domain" description="KAP NTPase" evidence="2">
    <location>
        <begin position="26"/>
        <end position="301"/>
    </location>
</feature>
<reference evidence="3 4" key="1">
    <citation type="journal article" date="2014" name="PLoS Genet.">
        <title>Phylogenetically driven sequencing of extremely halophilic archaea reveals strategies for static and dynamic osmo-response.</title>
        <authorList>
            <person name="Becker E.A."/>
            <person name="Seitzer P.M."/>
            <person name="Tritt A."/>
            <person name="Larsen D."/>
            <person name="Krusor M."/>
            <person name="Yao A.I."/>
            <person name="Wu D."/>
            <person name="Madern D."/>
            <person name="Eisen J.A."/>
            <person name="Darling A.E."/>
            <person name="Facciotti M.T."/>
        </authorList>
    </citation>
    <scope>NUCLEOTIDE SEQUENCE [LARGE SCALE GENOMIC DNA]</scope>
    <source>
        <strain evidence="3 4">ATCC 35960</strain>
    </source>
</reference>
<dbReference type="AlphaFoldDB" id="M0JHZ5"/>
<protein>
    <submittedName>
        <fullName evidence="3">KAP P-loop domain-containing protein</fullName>
    </submittedName>
</protein>
<dbReference type="Proteomes" id="UP000011553">
    <property type="component" value="Unassembled WGS sequence"/>
</dbReference>